<evidence type="ECO:0000256" key="4">
    <source>
        <dbReference type="ARBA" id="ARBA00023136"/>
    </source>
</evidence>
<dbReference type="EMBL" id="JAAAMI010000003">
    <property type="protein sequence ID" value="NDV43113.1"/>
    <property type="molecule type" value="Genomic_DNA"/>
</dbReference>
<dbReference type="InterPro" id="IPR052374">
    <property type="entry name" value="SERAC1"/>
</dbReference>
<accession>A0A6I5KRM1</accession>
<reference evidence="6 7" key="1">
    <citation type="submission" date="2020-01" db="EMBL/GenBank/DDBJ databases">
        <title>Muricauda sediminis sp.nov. 40Bstr401.</title>
        <authorList>
            <person name="Xue Z."/>
            <person name="Zhu S."/>
            <person name="Ren N."/>
            <person name="Chen T."/>
            <person name="Chen X."/>
            <person name="Chen J."/>
            <person name="Yang J."/>
        </authorList>
    </citation>
    <scope>NUCLEOTIDE SEQUENCE [LARGE SCALE GENOMIC DNA]</scope>
    <source>
        <strain evidence="6 7">40Bstr401</strain>
    </source>
</reference>
<evidence type="ECO:0000313" key="7">
    <source>
        <dbReference type="Proteomes" id="UP000468707"/>
    </source>
</evidence>
<evidence type="ECO:0000256" key="2">
    <source>
        <dbReference type="ARBA" id="ARBA00004370"/>
    </source>
</evidence>
<comment type="caution">
    <text evidence="6">The sequence shown here is derived from an EMBL/GenBank/DDBJ whole genome shotgun (WGS) entry which is preliminary data.</text>
</comment>
<evidence type="ECO:0000256" key="1">
    <source>
        <dbReference type="ARBA" id="ARBA00004240"/>
    </source>
</evidence>
<keyword evidence="7" id="KW-1185">Reference proteome</keyword>
<protein>
    <recommendedName>
        <fullName evidence="5">DUF676 domain-containing protein</fullName>
    </recommendedName>
</protein>
<dbReference type="AlphaFoldDB" id="A0A6I5KRM1"/>
<dbReference type="InterPro" id="IPR029058">
    <property type="entry name" value="AB_hydrolase_fold"/>
</dbReference>
<gene>
    <name evidence="6" type="ORF">GTK07_07200</name>
</gene>
<sequence>MEFILNEKKNKHLLILVHGLNGSDSTWRGDNQRFVENLTQEVLVQDYFDLALYTYSTHIFKLNWFSKLLNLIRGFFRNRPHEDANRFNVGIESISRPLVTQINGVHTKYETISFIAHSMGGLVTKSTLTWLDQSVIDKIYFVMSLSVPHIGAELANIGSRLLGGNPQVVDLRSMGAFTTLLNQRFGNISPQPKMVYQYGIYDTVVPQQSAYPPNVRTQLTEATNDDHFSVVLIKDKNNNPLFDRIIRELNIVTLPFLGVQIGIPQGTSFKFIIDTTASRLKFKINYVGFSKSELNTPLRASNVSATNLTDFLEEIGDLTINKIPDYTVLQQRGTLNFTLKV</sequence>
<name>A0A6I5KRM1_9FLAO</name>
<dbReference type="Gene3D" id="3.40.50.1820">
    <property type="entry name" value="alpha/beta hydrolase"/>
    <property type="match status" value="1"/>
</dbReference>
<dbReference type="SUPFAM" id="SSF53474">
    <property type="entry name" value="alpha/beta-Hydrolases"/>
    <property type="match status" value="1"/>
</dbReference>
<dbReference type="RefSeq" id="WP_163634563.1">
    <property type="nucleotide sequence ID" value="NZ_JAAAMI010000003.1"/>
</dbReference>
<keyword evidence="3" id="KW-0256">Endoplasmic reticulum</keyword>
<dbReference type="Proteomes" id="UP000468707">
    <property type="component" value="Unassembled WGS sequence"/>
</dbReference>
<feature type="domain" description="DUF676" evidence="5">
    <location>
        <begin position="101"/>
        <end position="155"/>
    </location>
</feature>
<dbReference type="InterPro" id="IPR007751">
    <property type="entry name" value="DUF676_lipase-like"/>
</dbReference>
<organism evidence="6 7">
    <name type="scientific">Flagellimonas sediminis</name>
    <dbReference type="NCBI Taxonomy" id="2696468"/>
    <lineage>
        <taxon>Bacteria</taxon>
        <taxon>Pseudomonadati</taxon>
        <taxon>Bacteroidota</taxon>
        <taxon>Flavobacteriia</taxon>
        <taxon>Flavobacteriales</taxon>
        <taxon>Flavobacteriaceae</taxon>
        <taxon>Flagellimonas</taxon>
    </lineage>
</organism>
<evidence type="ECO:0000313" key="6">
    <source>
        <dbReference type="EMBL" id="NDV43113.1"/>
    </source>
</evidence>
<keyword evidence="4" id="KW-0472">Membrane</keyword>
<dbReference type="PANTHER" id="PTHR48182">
    <property type="entry name" value="PROTEIN SERAC1"/>
    <property type="match status" value="1"/>
</dbReference>
<comment type="subcellular location">
    <subcellularLocation>
        <location evidence="1">Endoplasmic reticulum</location>
    </subcellularLocation>
    <subcellularLocation>
        <location evidence="2">Membrane</location>
    </subcellularLocation>
</comment>
<dbReference type="GO" id="GO:0016020">
    <property type="term" value="C:membrane"/>
    <property type="evidence" value="ECO:0007669"/>
    <property type="project" value="UniProtKB-SubCell"/>
</dbReference>
<proteinExistence type="predicted"/>
<dbReference type="Pfam" id="PF05057">
    <property type="entry name" value="DUF676"/>
    <property type="match status" value="1"/>
</dbReference>
<dbReference type="PANTHER" id="PTHR48182:SF2">
    <property type="entry name" value="PROTEIN SERAC1"/>
    <property type="match status" value="1"/>
</dbReference>
<evidence type="ECO:0000256" key="3">
    <source>
        <dbReference type="ARBA" id="ARBA00022824"/>
    </source>
</evidence>
<evidence type="ECO:0000259" key="5">
    <source>
        <dbReference type="Pfam" id="PF05057"/>
    </source>
</evidence>